<evidence type="ECO:0000313" key="2">
    <source>
        <dbReference type="EMBL" id="CAK0810024.1"/>
    </source>
</evidence>
<dbReference type="EMBL" id="CAUYUJ010004557">
    <property type="protein sequence ID" value="CAK0810024.1"/>
    <property type="molecule type" value="Genomic_DNA"/>
</dbReference>
<evidence type="ECO:0000313" key="3">
    <source>
        <dbReference type="Proteomes" id="UP001189429"/>
    </source>
</evidence>
<accession>A0ABN9QXT7</accession>
<comment type="caution">
    <text evidence="2">The sequence shown here is derived from an EMBL/GenBank/DDBJ whole genome shotgun (WGS) entry which is preliminary data.</text>
</comment>
<feature type="non-terminal residue" evidence="2">
    <location>
        <position position="1"/>
    </location>
</feature>
<reference evidence="2" key="1">
    <citation type="submission" date="2023-10" db="EMBL/GenBank/DDBJ databases">
        <authorList>
            <person name="Chen Y."/>
            <person name="Shah S."/>
            <person name="Dougan E. K."/>
            <person name="Thang M."/>
            <person name="Chan C."/>
        </authorList>
    </citation>
    <scope>NUCLEOTIDE SEQUENCE [LARGE SCALE GENOMIC DNA]</scope>
</reference>
<organism evidence="2 3">
    <name type="scientific">Prorocentrum cordatum</name>
    <dbReference type="NCBI Taxonomy" id="2364126"/>
    <lineage>
        <taxon>Eukaryota</taxon>
        <taxon>Sar</taxon>
        <taxon>Alveolata</taxon>
        <taxon>Dinophyceae</taxon>
        <taxon>Prorocentrales</taxon>
        <taxon>Prorocentraceae</taxon>
        <taxon>Prorocentrum</taxon>
    </lineage>
</organism>
<gene>
    <name evidence="2" type="ORF">PCOR1329_LOCUS15114</name>
</gene>
<sequence>GEGGGWQSLSEGRGASEPSEKARRPLSLPPPLGAPLIWERRHPETTTCLSAHLPPDSCLSALLSSIALTCGICATPPRSRGCPLQDRSTRRRPPRRALLRGLGAGSLESTRALLFRSSVCLPVSQEAPGACRNACRRRTRPVVTIAAVSPPLS</sequence>
<name>A0ABN9QXT7_9DINO</name>
<proteinExistence type="predicted"/>
<evidence type="ECO:0000256" key="1">
    <source>
        <dbReference type="SAM" id="MobiDB-lite"/>
    </source>
</evidence>
<feature type="region of interest" description="Disordered" evidence="1">
    <location>
        <begin position="1"/>
        <end position="30"/>
    </location>
</feature>
<protein>
    <submittedName>
        <fullName evidence="2">Uncharacterized protein</fullName>
    </submittedName>
</protein>
<dbReference type="Proteomes" id="UP001189429">
    <property type="component" value="Unassembled WGS sequence"/>
</dbReference>
<keyword evidence="3" id="KW-1185">Reference proteome</keyword>